<reference evidence="1" key="2">
    <citation type="submission" date="2020-09" db="EMBL/GenBank/DDBJ databases">
        <authorList>
            <person name="Sun Q."/>
            <person name="Ohkuma M."/>
        </authorList>
    </citation>
    <scope>NUCLEOTIDE SEQUENCE</scope>
    <source>
        <strain evidence="1">JCM 11219</strain>
    </source>
</reference>
<name>A0A830E480_9CREN</name>
<evidence type="ECO:0000313" key="2">
    <source>
        <dbReference type="Proteomes" id="UP000657075"/>
    </source>
</evidence>
<organism evidence="1 2">
    <name type="scientific">Vulcanisaeta souniana JCM 11219</name>
    <dbReference type="NCBI Taxonomy" id="1293586"/>
    <lineage>
        <taxon>Archaea</taxon>
        <taxon>Thermoproteota</taxon>
        <taxon>Thermoprotei</taxon>
        <taxon>Thermoproteales</taxon>
        <taxon>Thermoproteaceae</taxon>
        <taxon>Vulcanisaeta</taxon>
    </lineage>
</organism>
<reference evidence="1" key="1">
    <citation type="journal article" date="2014" name="Int. J. Syst. Evol. Microbiol.">
        <title>Complete genome sequence of Corynebacterium casei LMG S-19264T (=DSM 44701T), isolated from a smear-ripened cheese.</title>
        <authorList>
            <consortium name="US DOE Joint Genome Institute (JGI-PGF)"/>
            <person name="Walter F."/>
            <person name="Albersmeier A."/>
            <person name="Kalinowski J."/>
            <person name="Ruckert C."/>
        </authorList>
    </citation>
    <scope>NUCLEOTIDE SEQUENCE</scope>
    <source>
        <strain evidence="1">JCM 11219</strain>
    </source>
</reference>
<comment type="caution">
    <text evidence="1">The sequence shown here is derived from an EMBL/GenBank/DDBJ whole genome shotgun (WGS) entry which is preliminary data.</text>
</comment>
<protein>
    <submittedName>
        <fullName evidence="1">Uncharacterized protein</fullName>
    </submittedName>
</protein>
<dbReference type="RefSeq" id="WP_188602351.1">
    <property type="nucleotide sequence ID" value="NZ_AP026830.1"/>
</dbReference>
<dbReference type="AlphaFoldDB" id="A0A830E480"/>
<evidence type="ECO:0000313" key="1">
    <source>
        <dbReference type="EMBL" id="GGI69015.1"/>
    </source>
</evidence>
<dbReference type="OrthoDB" id="28767at2157"/>
<dbReference type="GeneID" id="76206607"/>
<dbReference type="Proteomes" id="UP000657075">
    <property type="component" value="Unassembled WGS sequence"/>
</dbReference>
<accession>A0A830E480</accession>
<proteinExistence type="predicted"/>
<sequence>MPQIMRKGVMYLIPMFVLVFITSLVGTLLSIGVPAAPHITITVLTPRNSTVANAYVQVFALLPPGYEESLVEVWNGTTNSLGQAYVPLSSIAPIAREWVKKGFGNAGVGLEIIVTYVNGTTLYSRFYFTTYNPSDLLSTASLSIPFLNYKSMSIRLERLGTINVNSGTTFNIPTPPGPPGYPFCQWERVWSKQTNTTYIPLIFAVDQYTSNTNFDGTVNAGVAQSSSTTLYFYASVGIETTELMYEIGGESFYQSFSYSYTGDGFNYEWPIAAIYVQGTLGTAEFVDSCNPNYYAYEAYVQSANLSTLYTTHQVGTQYISNALNFLNQYVGIVTVPFDEFDLSSAGQEYEYSYLYMQEYSQDYPFLYAIPVGAMILDLLSPETIPFNSVIEASLFAEVQTQSVSVTYSLIAIINHQNELVYGDLLGIGANVHYEYNGQNFYPVLSGFYVEPPGSYSASTNVVAWGPSTVSAPDCLPPPTVTYDVNVYIDNSPLLVPGGTITYYVYNEVNGQLAASGTINVPFHQTAQLSISLPPGQYKIEFYYNGYITQEGTITFYSSGPAIIYTNVQATPC</sequence>
<dbReference type="EMBL" id="BMNM01000001">
    <property type="protein sequence ID" value="GGI69015.1"/>
    <property type="molecule type" value="Genomic_DNA"/>
</dbReference>
<gene>
    <name evidence="1" type="ORF">GCM10007112_02450</name>
</gene>